<sequence length="383" mass="40121">MRRLLTGARLFTGERIVDGHALLVEDGRILDLVQGETAGAEVVPLPAGSLIAPGFIDTQVNGGGGALFNDTPTVAAIRTIVAAHRRFGTTGLLPTFITDAADKMHAAASAAAEAMRAPASGVLGLHLEGPFLARERRGVHDAAFIRAPTPDDLAYLVELPNEFPGGKVLLSLAPETVSDAVIGALAEAGLLIAGAHSAASFARTTDAIHAGLSGFTHLFNAMPPLANREPGIAGAALASPEIWCGIIVDGIHVHPAMLRLALAAKPRGKLMLVTDAMTPLGTDARSFTLYGARIHRRDGRLVTDDGTLAGADLDMGQAVRNTIRLLGVEREEALRMASLYPAEFLGMADRRGRLAPGYLADLTLLDARDRVLGTWVAGEWQAA</sequence>
<dbReference type="SUPFAM" id="SSF51556">
    <property type="entry name" value="Metallo-dependent hydrolases"/>
    <property type="match status" value="1"/>
</dbReference>
<feature type="binding site" evidence="8">
    <location>
        <position position="128"/>
    </location>
    <ligand>
        <name>Zn(2+)</name>
        <dbReference type="ChEBI" id="CHEBI:29105"/>
    </ligand>
</feature>
<keyword evidence="4 5" id="KW-0119">Carbohydrate metabolism</keyword>
<protein>
    <submittedName>
        <fullName evidence="10">N-acetylglucosamine-6-phosphate deacetylase</fullName>
    </submittedName>
</protein>
<dbReference type="Pfam" id="PF01979">
    <property type="entry name" value="Amidohydro_1"/>
    <property type="match status" value="1"/>
</dbReference>
<evidence type="ECO:0000256" key="8">
    <source>
        <dbReference type="PIRSR" id="PIRSR038994-3"/>
    </source>
</evidence>
<dbReference type="InterPro" id="IPR006680">
    <property type="entry name" value="Amidohydro-rel"/>
</dbReference>
<feature type="binding site" evidence="7">
    <location>
        <begin position="308"/>
        <end position="310"/>
    </location>
    <ligand>
        <name>substrate</name>
    </ligand>
</feature>
<feature type="binding site" evidence="7">
    <location>
        <position position="228"/>
    </location>
    <ligand>
        <name>substrate</name>
    </ligand>
</feature>
<keyword evidence="2 8" id="KW-0479">Metal-binding</keyword>
<dbReference type="InterPro" id="IPR011059">
    <property type="entry name" value="Metal-dep_hydrolase_composite"/>
</dbReference>
<evidence type="ECO:0000256" key="6">
    <source>
        <dbReference type="PIRSR" id="PIRSR038994-1"/>
    </source>
</evidence>
<dbReference type="GO" id="GO:0008448">
    <property type="term" value="F:N-acetylglucosamine-6-phosphate deacetylase activity"/>
    <property type="evidence" value="ECO:0007669"/>
    <property type="project" value="InterPro"/>
</dbReference>
<reference evidence="10" key="1">
    <citation type="journal article" date="2014" name="Int. J. Syst. Evol. Microbiol.">
        <title>Complete genome sequence of Corynebacterium casei LMG S-19264T (=DSM 44701T), isolated from a smear-ripened cheese.</title>
        <authorList>
            <consortium name="US DOE Joint Genome Institute (JGI-PGF)"/>
            <person name="Walter F."/>
            <person name="Albersmeier A."/>
            <person name="Kalinowski J."/>
            <person name="Ruckert C."/>
        </authorList>
    </citation>
    <scope>NUCLEOTIDE SEQUENCE</scope>
    <source>
        <strain evidence="10">CGMCC 1.15725</strain>
    </source>
</reference>
<reference evidence="10" key="2">
    <citation type="submission" date="2020-09" db="EMBL/GenBank/DDBJ databases">
        <authorList>
            <person name="Sun Q."/>
            <person name="Zhou Y."/>
        </authorList>
    </citation>
    <scope>NUCLEOTIDE SEQUENCE</scope>
    <source>
        <strain evidence="10">CGMCC 1.15725</strain>
    </source>
</reference>
<dbReference type="Gene3D" id="2.30.40.10">
    <property type="entry name" value="Urease, subunit C, domain 1"/>
    <property type="match status" value="1"/>
</dbReference>
<feature type="binding site" evidence="7">
    <location>
        <position position="252"/>
    </location>
    <ligand>
        <name>substrate</name>
    </ligand>
</feature>
<gene>
    <name evidence="10" type="primary">nagA</name>
    <name evidence="10" type="ORF">GCM10011611_37420</name>
</gene>
<feature type="active site" description="Proton donor/acceptor" evidence="6">
    <location>
        <position position="275"/>
    </location>
</feature>
<evidence type="ECO:0000313" key="11">
    <source>
        <dbReference type="Proteomes" id="UP000646365"/>
    </source>
</evidence>
<evidence type="ECO:0000256" key="7">
    <source>
        <dbReference type="PIRSR" id="PIRSR038994-2"/>
    </source>
</evidence>
<dbReference type="CDD" id="cd00854">
    <property type="entry name" value="NagA"/>
    <property type="match status" value="1"/>
</dbReference>
<dbReference type="InterPro" id="IPR003764">
    <property type="entry name" value="GlcNAc_6-P_deAcase"/>
</dbReference>
<dbReference type="PANTHER" id="PTHR11113:SF14">
    <property type="entry name" value="N-ACETYLGLUCOSAMINE-6-PHOSPHATE DEACETYLASE"/>
    <property type="match status" value="1"/>
</dbReference>
<evidence type="ECO:0000259" key="9">
    <source>
        <dbReference type="Pfam" id="PF01979"/>
    </source>
</evidence>
<evidence type="ECO:0000313" key="10">
    <source>
        <dbReference type="EMBL" id="GGF27936.1"/>
    </source>
</evidence>
<keyword evidence="11" id="KW-1185">Reference proteome</keyword>
<dbReference type="Gene3D" id="3.20.20.140">
    <property type="entry name" value="Metal-dependent hydrolases"/>
    <property type="match status" value="1"/>
</dbReference>
<feature type="domain" description="Amidohydrolase-related" evidence="9">
    <location>
        <begin position="51"/>
        <end position="380"/>
    </location>
</feature>
<dbReference type="SUPFAM" id="SSF51338">
    <property type="entry name" value="Composite domain of metallo-dependent hydrolases"/>
    <property type="match status" value="1"/>
</dbReference>
<dbReference type="Proteomes" id="UP000646365">
    <property type="component" value="Unassembled WGS sequence"/>
</dbReference>
<keyword evidence="3 5" id="KW-0378">Hydrolase</keyword>
<dbReference type="NCBIfam" id="TIGR00221">
    <property type="entry name" value="nagA"/>
    <property type="match status" value="1"/>
</dbReference>
<feature type="binding site" evidence="7">
    <location>
        <begin position="220"/>
        <end position="221"/>
    </location>
    <ligand>
        <name>substrate</name>
    </ligand>
</feature>
<evidence type="ECO:0000256" key="4">
    <source>
        <dbReference type="ARBA" id="ARBA00023277"/>
    </source>
</evidence>
<dbReference type="PANTHER" id="PTHR11113">
    <property type="entry name" value="N-ACETYLGLUCOSAMINE-6-PHOSPHATE DEACETYLASE"/>
    <property type="match status" value="1"/>
</dbReference>
<comment type="caution">
    <text evidence="10">The sequence shown here is derived from an EMBL/GenBank/DDBJ whole genome shotgun (WGS) entry which is preliminary data.</text>
</comment>
<evidence type="ECO:0000256" key="1">
    <source>
        <dbReference type="ARBA" id="ARBA00010716"/>
    </source>
</evidence>
<comment type="cofactor">
    <cofactor evidence="8">
        <name>a divalent metal cation</name>
        <dbReference type="ChEBI" id="CHEBI:60240"/>
    </cofactor>
    <text evidence="8">Binds 1 divalent metal cation per subunit.</text>
</comment>
<accession>A0A8J2YX90</accession>
<organism evidence="10 11">
    <name type="scientific">Aliidongia dinghuensis</name>
    <dbReference type="NCBI Taxonomy" id="1867774"/>
    <lineage>
        <taxon>Bacteria</taxon>
        <taxon>Pseudomonadati</taxon>
        <taxon>Pseudomonadota</taxon>
        <taxon>Alphaproteobacteria</taxon>
        <taxon>Rhodospirillales</taxon>
        <taxon>Dongiaceae</taxon>
        <taxon>Aliidongia</taxon>
    </lineage>
</organism>
<dbReference type="RefSeq" id="WP_189048494.1">
    <property type="nucleotide sequence ID" value="NZ_BMJQ01000009.1"/>
</dbReference>
<dbReference type="GO" id="GO:0046872">
    <property type="term" value="F:metal ion binding"/>
    <property type="evidence" value="ECO:0007669"/>
    <property type="project" value="UniProtKB-KW"/>
</dbReference>
<dbReference type="InterPro" id="IPR032466">
    <property type="entry name" value="Metal_Hydrolase"/>
</dbReference>
<feature type="binding site" evidence="7">
    <location>
        <position position="139"/>
    </location>
    <ligand>
        <name>substrate</name>
    </ligand>
</feature>
<feature type="binding site" evidence="8">
    <location>
        <position position="196"/>
    </location>
    <ligand>
        <name>Zn(2+)</name>
        <dbReference type="ChEBI" id="CHEBI:29105"/>
    </ligand>
</feature>
<dbReference type="AlphaFoldDB" id="A0A8J2YX90"/>
<feature type="binding site" evidence="8">
    <location>
        <position position="217"/>
    </location>
    <ligand>
        <name>Zn(2+)</name>
        <dbReference type="ChEBI" id="CHEBI:29105"/>
    </ligand>
</feature>
<dbReference type="GO" id="GO:0006046">
    <property type="term" value="P:N-acetylglucosamine catabolic process"/>
    <property type="evidence" value="ECO:0007669"/>
    <property type="project" value="TreeGrafter"/>
</dbReference>
<dbReference type="EMBL" id="BMJQ01000009">
    <property type="protein sequence ID" value="GGF27936.1"/>
    <property type="molecule type" value="Genomic_DNA"/>
</dbReference>
<evidence type="ECO:0000256" key="2">
    <source>
        <dbReference type="ARBA" id="ARBA00022723"/>
    </source>
</evidence>
<comment type="similarity">
    <text evidence="1 5">Belongs to the metallo-dependent hydrolases superfamily. NagA family.</text>
</comment>
<evidence type="ECO:0000256" key="3">
    <source>
        <dbReference type="ARBA" id="ARBA00022801"/>
    </source>
</evidence>
<evidence type="ECO:0000256" key="5">
    <source>
        <dbReference type="PIRNR" id="PIRNR038994"/>
    </source>
</evidence>
<name>A0A8J2YX90_9PROT</name>
<proteinExistence type="inferred from homology"/>
<dbReference type="PIRSF" id="PIRSF038994">
    <property type="entry name" value="NagA"/>
    <property type="match status" value="1"/>
</dbReference>